<name>A0A2P2NHU0_RHIMU</name>
<sequence>MIFSLRSNEKILNGEKEKNSVGKLTNAFLLLVLNIQEENRLQLSAEYLLWHMNQLQRFFPLKISSVLFNHVKLAGN</sequence>
<reference evidence="1" key="1">
    <citation type="submission" date="2018-02" db="EMBL/GenBank/DDBJ databases">
        <title>Rhizophora mucronata_Transcriptome.</title>
        <authorList>
            <person name="Meera S.P."/>
            <person name="Sreeshan A."/>
            <person name="Augustine A."/>
        </authorList>
    </citation>
    <scope>NUCLEOTIDE SEQUENCE</scope>
    <source>
        <tissue evidence="1">Leaf</tissue>
    </source>
</reference>
<organism evidence="1">
    <name type="scientific">Rhizophora mucronata</name>
    <name type="common">Asiatic mangrove</name>
    <dbReference type="NCBI Taxonomy" id="61149"/>
    <lineage>
        <taxon>Eukaryota</taxon>
        <taxon>Viridiplantae</taxon>
        <taxon>Streptophyta</taxon>
        <taxon>Embryophyta</taxon>
        <taxon>Tracheophyta</taxon>
        <taxon>Spermatophyta</taxon>
        <taxon>Magnoliopsida</taxon>
        <taxon>eudicotyledons</taxon>
        <taxon>Gunneridae</taxon>
        <taxon>Pentapetalae</taxon>
        <taxon>rosids</taxon>
        <taxon>fabids</taxon>
        <taxon>Malpighiales</taxon>
        <taxon>Rhizophoraceae</taxon>
        <taxon>Rhizophora</taxon>
    </lineage>
</organism>
<evidence type="ECO:0000313" key="1">
    <source>
        <dbReference type="EMBL" id="MBX41970.1"/>
    </source>
</evidence>
<dbReference type="AlphaFoldDB" id="A0A2P2NHU0"/>
<proteinExistence type="predicted"/>
<dbReference type="EMBL" id="GGEC01061486">
    <property type="protein sequence ID" value="MBX41970.1"/>
    <property type="molecule type" value="Transcribed_RNA"/>
</dbReference>
<protein>
    <submittedName>
        <fullName evidence="1">Uncharacterized protein</fullName>
    </submittedName>
</protein>
<accession>A0A2P2NHU0</accession>